<dbReference type="STRING" id="569365.A0A0D2CLZ2"/>
<evidence type="ECO:0000256" key="1">
    <source>
        <dbReference type="ARBA" id="ARBA00007409"/>
    </source>
</evidence>
<keyword evidence="5" id="KW-1185">Reference proteome</keyword>
<evidence type="ECO:0000313" key="4">
    <source>
        <dbReference type="EMBL" id="KIW31045.1"/>
    </source>
</evidence>
<dbReference type="SFLD" id="SFLDG00358">
    <property type="entry name" value="Main_(cytGST)"/>
    <property type="match status" value="1"/>
</dbReference>
<dbReference type="PANTHER" id="PTHR44051">
    <property type="entry name" value="GLUTATHIONE S-TRANSFERASE-RELATED"/>
    <property type="match status" value="1"/>
</dbReference>
<dbReference type="SUPFAM" id="SSF47616">
    <property type="entry name" value="GST C-terminal domain-like"/>
    <property type="match status" value="1"/>
</dbReference>
<dbReference type="EMBL" id="KN847041">
    <property type="protein sequence ID" value="KIW31045.1"/>
    <property type="molecule type" value="Genomic_DNA"/>
</dbReference>
<gene>
    <name evidence="4" type="ORF">PV07_02729</name>
</gene>
<dbReference type="PANTHER" id="PTHR44051:SF9">
    <property type="entry name" value="GLUTATHIONE S-TRANSFERASE 1"/>
    <property type="match status" value="1"/>
</dbReference>
<evidence type="ECO:0000259" key="2">
    <source>
        <dbReference type="PROSITE" id="PS50404"/>
    </source>
</evidence>
<dbReference type="Pfam" id="PF13410">
    <property type="entry name" value="GST_C_2"/>
    <property type="match status" value="1"/>
</dbReference>
<reference evidence="4 5" key="1">
    <citation type="submission" date="2015-01" db="EMBL/GenBank/DDBJ databases">
        <title>The Genome Sequence of Cladophialophora immunda CBS83496.</title>
        <authorList>
            <consortium name="The Broad Institute Genomics Platform"/>
            <person name="Cuomo C."/>
            <person name="de Hoog S."/>
            <person name="Gorbushina A."/>
            <person name="Stielow B."/>
            <person name="Teixiera M."/>
            <person name="Abouelleil A."/>
            <person name="Chapman S.B."/>
            <person name="Priest M."/>
            <person name="Young S.K."/>
            <person name="Wortman J."/>
            <person name="Nusbaum C."/>
            <person name="Birren B."/>
        </authorList>
    </citation>
    <scope>NUCLEOTIDE SEQUENCE [LARGE SCALE GENOMIC DNA]</scope>
    <source>
        <strain evidence="4 5">CBS 83496</strain>
    </source>
</reference>
<sequence>MASHARPETTGTGEPKITLHWLEVSRAHRILFLFEELGVPYQLKTYKRTKERLAPPELKNIHPLGKSPVVTIETSGSTTPVVLAESAAIVEYFCDYYGKSTTLVPTRYQEGKDGKIGGETESWLRYRMFMHYAEGSLMPLMLLSLIVGSIRNAPVPFFIKPITNSVAGKVESSFLQRNMKNHYDFLESQLATSPDAGDYLCGKDATAADIMLSFPLEAGQSRSGFTQSQYPRVWAYIERLHERDAYKRAVAKIVEIEGDFKTTL</sequence>
<protein>
    <recommendedName>
        <fullName evidence="6">Glutathione S-transferase</fullName>
    </recommendedName>
</protein>
<dbReference type="HOGENOM" id="CLU_011226_15_0_1"/>
<dbReference type="PROSITE" id="PS50404">
    <property type="entry name" value="GST_NTER"/>
    <property type="match status" value="1"/>
</dbReference>
<comment type="similarity">
    <text evidence="1">Belongs to the GST superfamily.</text>
</comment>
<name>A0A0D2CLZ2_9EURO</name>
<dbReference type="InterPro" id="IPR036282">
    <property type="entry name" value="Glutathione-S-Trfase_C_sf"/>
</dbReference>
<dbReference type="SFLD" id="SFLDS00019">
    <property type="entry name" value="Glutathione_Transferase_(cytos"/>
    <property type="match status" value="1"/>
</dbReference>
<evidence type="ECO:0000259" key="3">
    <source>
        <dbReference type="PROSITE" id="PS50405"/>
    </source>
</evidence>
<organism evidence="4 5">
    <name type="scientific">Cladophialophora immunda</name>
    <dbReference type="NCBI Taxonomy" id="569365"/>
    <lineage>
        <taxon>Eukaryota</taxon>
        <taxon>Fungi</taxon>
        <taxon>Dikarya</taxon>
        <taxon>Ascomycota</taxon>
        <taxon>Pezizomycotina</taxon>
        <taxon>Eurotiomycetes</taxon>
        <taxon>Chaetothyriomycetidae</taxon>
        <taxon>Chaetothyriales</taxon>
        <taxon>Herpotrichiellaceae</taxon>
        <taxon>Cladophialophora</taxon>
    </lineage>
</organism>
<proteinExistence type="inferred from homology"/>
<dbReference type="InterPro" id="IPR004045">
    <property type="entry name" value="Glutathione_S-Trfase_N"/>
</dbReference>
<dbReference type="Proteomes" id="UP000054466">
    <property type="component" value="Unassembled WGS sequence"/>
</dbReference>
<feature type="domain" description="GST N-terminal" evidence="2">
    <location>
        <begin position="14"/>
        <end position="101"/>
    </location>
</feature>
<dbReference type="CDD" id="cd03046">
    <property type="entry name" value="GST_N_GTT1_like"/>
    <property type="match status" value="1"/>
</dbReference>
<dbReference type="InterPro" id="IPR010987">
    <property type="entry name" value="Glutathione-S-Trfase_C-like"/>
</dbReference>
<evidence type="ECO:0008006" key="6">
    <source>
        <dbReference type="Google" id="ProtNLM"/>
    </source>
</evidence>
<dbReference type="PROSITE" id="PS50405">
    <property type="entry name" value="GST_CTER"/>
    <property type="match status" value="1"/>
</dbReference>
<evidence type="ECO:0000313" key="5">
    <source>
        <dbReference type="Proteomes" id="UP000054466"/>
    </source>
</evidence>
<dbReference type="AlphaFoldDB" id="A0A0D2CLZ2"/>
<dbReference type="SUPFAM" id="SSF52833">
    <property type="entry name" value="Thioredoxin-like"/>
    <property type="match status" value="1"/>
</dbReference>
<dbReference type="VEuPathDB" id="FungiDB:PV07_02729"/>
<dbReference type="InterPro" id="IPR040079">
    <property type="entry name" value="Glutathione_S-Trfase"/>
</dbReference>
<dbReference type="GeneID" id="27341923"/>
<dbReference type="CDD" id="cd03189">
    <property type="entry name" value="GST_C_GTT1_like"/>
    <property type="match status" value="1"/>
</dbReference>
<dbReference type="Gene3D" id="3.40.30.10">
    <property type="entry name" value="Glutaredoxin"/>
    <property type="match status" value="1"/>
</dbReference>
<feature type="domain" description="GST C-terminal" evidence="3">
    <location>
        <begin position="119"/>
        <end position="260"/>
    </location>
</feature>
<dbReference type="OrthoDB" id="2098326at2759"/>
<dbReference type="Gene3D" id="1.20.1050.10">
    <property type="match status" value="1"/>
</dbReference>
<dbReference type="Pfam" id="PF13409">
    <property type="entry name" value="GST_N_2"/>
    <property type="match status" value="1"/>
</dbReference>
<accession>A0A0D2CLZ2</accession>
<dbReference type="RefSeq" id="XP_016251261.1">
    <property type="nucleotide sequence ID" value="XM_016389359.1"/>
</dbReference>
<dbReference type="InterPro" id="IPR036249">
    <property type="entry name" value="Thioredoxin-like_sf"/>
</dbReference>